<dbReference type="GO" id="GO:0016987">
    <property type="term" value="F:sigma factor activity"/>
    <property type="evidence" value="ECO:0007669"/>
    <property type="project" value="UniProtKB-KW"/>
</dbReference>
<keyword evidence="2" id="KW-0805">Transcription regulation</keyword>
<dbReference type="GO" id="GO:0006352">
    <property type="term" value="P:DNA-templated transcription initiation"/>
    <property type="evidence" value="ECO:0007669"/>
    <property type="project" value="InterPro"/>
</dbReference>
<dbReference type="InterPro" id="IPR036388">
    <property type="entry name" value="WH-like_DNA-bd_sf"/>
</dbReference>
<evidence type="ECO:0000256" key="3">
    <source>
        <dbReference type="ARBA" id="ARBA00023082"/>
    </source>
</evidence>
<dbReference type="InterPro" id="IPR007627">
    <property type="entry name" value="RNA_pol_sigma70_r2"/>
</dbReference>
<keyword evidence="4" id="KW-0804">Transcription</keyword>
<evidence type="ECO:0000259" key="5">
    <source>
        <dbReference type="Pfam" id="PF04542"/>
    </source>
</evidence>
<evidence type="ECO:0008006" key="8">
    <source>
        <dbReference type="Google" id="ProtNLM"/>
    </source>
</evidence>
<feature type="domain" description="RNA polymerase sigma-70 region 2" evidence="5">
    <location>
        <begin position="18"/>
        <end position="85"/>
    </location>
</feature>
<protein>
    <recommendedName>
        <fullName evidence="8">RNA polymerase sigma-70 region 2 domain-containing protein</fullName>
    </recommendedName>
</protein>
<evidence type="ECO:0000259" key="6">
    <source>
        <dbReference type="Pfam" id="PF08281"/>
    </source>
</evidence>
<dbReference type="SUPFAM" id="SSF88659">
    <property type="entry name" value="Sigma3 and sigma4 domains of RNA polymerase sigma factors"/>
    <property type="match status" value="1"/>
</dbReference>
<dbReference type="Pfam" id="PF08281">
    <property type="entry name" value="Sigma70_r4_2"/>
    <property type="match status" value="1"/>
</dbReference>
<proteinExistence type="inferred from homology"/>
<comment type="similarity">
    <text evidence="1">Belongs to the sigma-70 factor family. ECF subfamily.</text>
</comment>
<dbReference type="InterPro" id="IPR039425">
    <property type="entry name" value="RNA_pol_sigma-70-like"/>
</dbReference>
<dbReference type="InterPro" id="IPR014284">
    <property type="entry name" value="RNA_pol_sigma-70_dom"/>
</dbReference>
<dbReference type="PANTHER" id="PTHR43133">
    <property type="entry name" value="RNA POLYMERASE ECF-TYPE SIGMA FACTO"/>
    <property type="match status" value="1"/>
</dbReference>
<dbReference type="InterPro" id="IPR014331">
    <property type="entry name" value="RNA_pol_sigma70_ECF_RHOBA"/>
</dbReference>
<name>A0A382TPH6_9ZZZZ</name>
<gene>
    <name evidence="7" type="ORF">METZ01_LOCUS376843</name>
</gene>
<dbReference type="GO" id="GO:0003677">
    <property type="term" value="F:DNA binding"/>
    <property type="evidence" value="ECO:0007669"/>
    <property type="project" value="InterPro"/>
</dbReference>
<evidence type="ECO:0000256" key="1">
    <source>
        <dbReference type="ARBA" id="ARBA00010641"/>
    </source>
</evidence>
<dbReference type="InterPro" id="IPR013325">
    <property type="entry name" value="RNA_pol_sigma_r2"/>
</dbReference>
<organism evidence="7">
    <name type="scientific">marine metagenome</name>
    <dbReference type="NCBI Taxonomy" id="408172"/>
    <lineage>
        <taxon>unclassified sequences</taxon>
        <taxon>metagenomes</taxon>
        <taxon>ecological metagenomes</taxon>
    </lineage>
</organism>
<dbReference type="InterPro" id="IPR013249">
    <property type="entry name" value="RNA_pol_sigma70_r4_t2"/>
</dbReference>
<dbReference type="AlphaFoldDB" id="A0A382TPH6"/>
<accession>A0A382TPH6</accession>
<sequence length="178" mass="20884">MSADQTDQNVDDNLFAGLVEEHQASLRVFVRSLGVEPDWVDDMAQDAFVVAYREMGSYDSERDFGKWLRGIARNLVRNELRKQGRHRRILHEGLSQHLLEFGEKEESQFDVSQISALRDCVEQLPNRSRELVHSRYYEGWNATVLADKFEMKAATIRQTLLRIRRQLYQCINQRVKEV</sequence>
<evidence type="ECO:0000256" key="4">
    <source>
        <dbReference type="ARBA" id="ARBA00023163"/>
    </source>
</evidence>
<feature type="domain" description="RNA polymerase sigma factor 70 region 4 type 2" evidence="6">
    <location>
        <begin position="116"/>
        <end position="167"/>
    </location>
</feature>
<evidence type="ECO:0000313" key="7">
    <source>
        <dbReference type="EMBL" id="SVD23989.1"/>
    </source>
</evidence>
<evidence type="ECO:0000256" key="2">
    <source>
        <dbReference type="ARBA" id="ARBA00023015"/>
    </source>
</evidence>
<dbReference type="Pfam" id="PF04542">
    <property type="entry name" value="Sigma70_r2"/>
    <property type="match status" value="1"/>
</dbReference>
<dbReference type="Gene3D" id="1.10.1740.10">
    <property type="match status" value="1"/>
</dbReference>
<dbReference type="NCBIfam" id="TIGR02937">
    <property type="entry name" value="sigma70-ECF"/>
    <property type="match status" value="1"/>
</dbReference>
<dbReference type="NCBIfam" id="TIGR02989">
    <property type="entry name" value="Sig-70_gvs1"/>
    <property type="match status" value="1"/>
</dbReference>
<reference evidence="7" key="1">
    <citation type="submission" date="2018-05" db="EMBL/GenBank/DDBJ databases">
        <authorList>
            <person name="Lanie J.A."/>
            <person name="Ng W.-L."/>
            <person name="Kazmierczak K.M."/>
            <person name="Andrzejewski T.M."/>
            <person name="Davidsen T.M."/>
            <person name="Wayne K.J."/>
            <person name="Tettelin H."/>
            <person name="Glass J.I."/>
            <person name="Rusch D."/>
            <person name="Podicherti R."/>
            <person name="Tsui H.-C.T."/>
            <person name="Winkler M.E."/>
        </authorList>
    </citation>
    <scope>NUCLEOTIDE SEQUENCE</scope>
</reference>
<dbReference type="Gene3D" id="1.10.10.10">
    <property type="entry name" value="Winged helix-like DNA-binding domain superfamily/Winged helix DNA-binding domain"/>
    <property type="match status" value="1"/>
</dbReference>
<keyword evidence="3" id="KW-0731">Sigma factor</keyword>
<dbReference type="InterPro" id="IPR013324">
    <property type="entry name" value="RNA_pol_sigma_r3/r4-like"/>
</dbReference>
<dbReference type="PANTHER" id="PTHR43133:SF51">
    <property type="entry name" value="RNA POLYMERASE SIGMA FACTOR"/>
    <property type="match status" value="1"/>
</dbReference>
<dbReference type="SUPFAM" id="SSF88946">
    <property type="entry name" value="Sigma2 domain of RNA polymerase sigma factors"/>
    <property type="match status" value="1"/>
</dbReference>
<dbReference type="EMBL" id="UINC01138197">
    <property type="protein sequence ID" value="SVD23989.1"/>
    <property type="molecule type" value="Genomic_DNA"/>
</dbReference>